<evidence type="ECO:0000256" key="1">
    <source>
        <dbReference type="ARBA" id="ARBA00008761"/>
    </source>
</evidence>
<proteinExistence type="inferred from homology"/>
<name>A0A2I2ADS6_9LACO</name>
<keyword evidence="3" id="KW-0815">Transposition</keyword>
<evidence type="ECO:0000256" key="2">
    <source>
        <dbReference type="ARBA" id="ARBA00011044"/>
    </source>
</evidence>
<keyword evidence="5" id="KW-0862">Zinc</keyword>
<comment type="caution">
    <text evidence="11">The sequence shown here is derived from an EMBL/GenBank/DDBJ whole genome shotgun (WGS) entry which is preliminary data.</text>
</comment>
<keyword evidence="4" id="KW-0479">Metal-binding</keyword>
<comment type="similarity">
    <text evidence="2">In the N-terminal section; belongs to the transposase 2 family.</text>
</comment>
<dbReference type="InterPro" id="IPR010095">
    <property type="entry name" value="Cas12f1-like_TNB"/>
</dbReference>
<feature type="domain" description="Probable transposase IS891/IS1136/IS1341" evidence="8">
    <location>
        <begin position="167"/>
        <end position="303"/>
    </location>
</feature>
<evidence type="ECO:0000256" key="5">
    <source>
        <dbReference type="ARBA" id="ARBA00022833"/>
    </source>
</evidence>
<comment type="similarity">
    <text evidence="1">In the C-terminal section; belongs to the transposase 35 family.</text>
</comment>
<dbReference type="NCBIfam" id="NF040570">
    <property type="entry name" value="guided_TnpB"/>
    <property type="match status" value="1"/>
</dbReference>
<organism evidence="11 12">
    <name type="scientific">Ligilactobacillus agilis</name>
    <dbReference type="NCBI Taxonomy" id="1601"/>
    <lineage>
        <taxon>Bacteria</taxon>
        <taxon>Bacillati</taxon>
        <taxon>Bacillota</taxon>
        <taxon>Bacilli</taxon>
        <taxon>Lactobacillales</taxon>
        <taxon>Lactobacillaceae</taxon>
        <taxon>Ligilactobacillus</taxon>
    </lineage>
</organism>
<feature type="domain" description="Cas12f1-like TNB" evidence="9">
    <location>
        <begin position="315"/>
        <end position="388"/>
    </location>
</feature>
<accession>A0A2I2ADS6</accession>
<evidence type="ECO:0000259" key="10">
    <source>
        <dbReference type="Pfam" id="PF12323"/>
    </source>
</evidence>
<feature type="domain" description="Transposase putative helix-turn-helix" evidence="10">
    <location>
        <begin position="1"/>
        <end position="46"/>
    </location>
</feature>
<dbReference type="InterPro" id="IPR001959">
    <property type="entry name" value="Transposase"/>
</dbReference>
<dbReference type="Pfam" id="PF12323">
    <property type="entry name" value="HTH_OrfB_IS605"/>
    <property type="match status" value="1"/>
</dbReference>
<keyword evidence="7" id="KW-0233">DNA recombination</keyword>
<dbReference type="GO" id="GO:0032196">
    <property type="term" value="P:transposition"/>
    <property type="evidence" value="ECO:0007669"/>
    <property type="project" value="UniProtKB-KW"/>
</dbReference>
<dbReference type="Pfam" id="PF01385">
    <property type="entry name" value="OrfB_IS605"/>
    <property type="match status" value="1"/>
</dbReference>
<dbReference type="PANTHER" id="PTHR30405:SF25">
    <property type="entry name" value="RNA-GUIDED DNA ENDONUCLEASE INSQ-RELATED"/>
    <property type="match status" value="1"/>
</dbReference>
<dbReference type="NCBIfam" id="TIGR01766">
    <property type="entry name" value="IS200/IS605 family accessory protein TnpB-like domain"/>
    <property type="match status" value="1"/>
</dbReference>
<dbReference type="GO" id="GO:0003677">
    <property type="term" value="F:DNA binding"/>
    <property type="evidence" value="ECO:0007669"/>
    <property type="project" value="UniProtKB-KW"/>
</dbReference>
<gene>
    <name evidence="11" type="ORF">CYR79_00655</name>
</gene>
<evidence type="ECO:0000256" key="7">
    <source>
        <dbReference type="ARBA" id="ARBA00023172"/>
    </source>
</evidence>
<dbReference type="Pfam" id="PF07282">
    <property type="entry name" value="Cas12f1-like_TNB"/>
    <property type="match status" value="1"/>
</dbReference>
<dbReference type="RefSeq" id="WP_101811175.1">
    <property type="nucleotide sequence ID" value="NZ_PKGI01000003.1"/>
</dbReference>
<dbReference type="EMBL" id="PKGI01000003">
    <property type="protein sequence ID" value="PLA77532.1"/>
    <property type="molecule type" value="Genomic_DNA"/>
</dbReference>
<dbReference type="PANTHER" id="PTHR30405">
    <property type="entry name" value="TRANSPOSASE"/>
    <property type="match status" value="1"/>
</dbReference>
<evidence type="ECO:0000256" key="4">
    <source>
        <dbReference type="ARBA" id="ARBA00022723"/>
    </source>
</evidence>
<dbReference type="InterPro" id="IPR051399">
    <property type="entry name" value="RNA-guided_DNA_endo/Transpos"/>
</dbReference>
<sequence>MVLKAFTLRLYPNKTQRNQIHVNFGCARFVWNQMLNMHIERYKNNKQANFQGRYSMDVMLKALKIEYPWLKQAESTSLQRVNRDLDDAFQRFFNPSLQNGFPRFKSKKNPNQSYTSKFVNNNIQIVDEHHIKLPKLGLVYFKAGRILNGKLRAVTVRANSRKQYQASILVESENQTFKKTKKSVGIDLGLKSLTITSDGQKEDILKVDDGLNKQLRIWERKKSRRYENAKKAMAFDKHDKVLFPRTDLKQFPRYQQAVRTVAKLKKHIAARRRDNLHKLTTRLVKDYDTIVVENLSVKNMMKNHHLSASIANASWGTLISQLKYKCAWYGKQLIIIDPKNTSRICHECKQKNHEFDSLSQSEWLATREWDCPNCHAHLDRDVNAAKNILAKGLETLA</sequence>
<reference evidence="12" key="1">
    <citation type="submission" date="2017-12" db="EMBL/GenBank/DDBJ databases">
        <authorList>
            <person name="Christensen H."/>
        </authorList>
    </citation>
    <scope>NUCLEOTIDE SEQUENCE [LARGE SCALE GENOMIC DNA]</scope>
    <source>
        <strain evidence="12">268A</strain>
    </source>
</reference>
<evidence type="ECO:0000313" key="12">
    <source>
        <dbReference type="Proteomes" id="UP000234579"/>
    </source>
</evidence>
<dbReference type="InterPro" id="IPR021027">
    <property type="entry name" value="Transposase_put_HTH"/>
</dbReference>
<evidence type="ECO:0000256" key="3">
    <source>
        <dbReference type="ARBA" id="ARBA00022578"/>
    </source>
</evidence>
<evidence type="ECO:0000259" key="8">
    <source>
        <dbReference type="Pfam" id="PF01385"/>
    </source>
</evidence>
<evidence type="ECO:0000313" key="11">
    <source>
        <dbReference type="EMBL" id="PLA77532.1"/>
    </source>
</evidence>
<keyword evidence="6" id="KW-0238">DNA-binding</keyword>
<dbReference type="Proteomes" id="UP000234579">
    <property type="component" value="Unassembled WGS sequence"/>
</dbReference>
<evidence type="ECO:0000256" key="6">
    <source>
        <dbReference type="ARBA" id="ARBA00023125"/>
    </source>
</evidence>
<protein>
    <submittedName>
        <fullName evidence="11">Transposase</fullName>
    </submittedName>
</protein>
<dbReference type="AlphaFoldDB" id="A0A2I2ADS6"/>
<dbReference type="GO" id="GO:0046872">
    <property type="term" value="F:metal ion binding"/>
    <property type="evidence" value="ECO:0007669"/>
    <property type="project" value="UniProtKB-KW"/>
</dbReference>
<evidence type="ECO:0000259" key="9">
    <source>
        <dbReference type="Pfam" id="PF07282"/>
    </source>
</evidence>
<dbReference type="GO" id="GO:0006310">
    <property type="term" value="P:DNA recombination"/>
    <property type="evidence" value="ECO:0007669"/>
    <property type="project" value="UniProtKB-KW"/>
</dbReference>